<dbReference type="InterPro" id="IPR010856">
    <property type="entry name" value="Gig2-like"/>
</dbReference>
<dbReference type="PANTHER" id="PTHR30613:SF1">
    <property type="entry name" value="DUF1479 DOMAIN PROTEIN (AFU_ORTHOLOGUE AFUA_5G09280)"/>
    <property type="match status" value="1"/>
</dbReference>
<dbReference type="AlphaFoldDB" id="A0A8H3V255"/>
<name>A0A8H3V255_VENIN</name>
<proteinExistence type="predicted"/>
<sequence>MPGVTKAEWPPWQEFTYTKDLATSLSTDPTYAQTKASIIAQFGESNLRKSWLKTCEALKHITADLETKGNEVIPHIDAGSLCRWADPSYRSTYSSIFSGNPENHNSYNLSLRASANQMLFPGNGQSTVLRCFQGWTALSRTAPREGTIRLFPAVKWQIAYILLRPFFKAPEDEADILDAEKWDFDGETPWFPGTVKETSQYVSVASHPHLRLKDCLVYAPPMEAGDTVWWHADMCHAVDAEHTGTTPAAVTYIAATPTTPINKAYMARQHSLMSKGLPPPDFGSGSDESGLVGYEGFKGDEGMWRALMGV</sequence>
<keyword evidence="2" id="KW-1185">Reference proteome</keyword>
<evidence type="ECO:0008006" key="3">
    <source>
        <dbReference type="Google" id="ProtNLM"/>
    </source>
</evidence>
<comment type="caution">
    <text evidence="1">The sequence shown here is derived from an EMBL/GenBank/DDBJ whole genome shotgun (WGS) entry which is preliminary data.</text>
</comment>
<reference evidence="1 2" key="1">
    <citation type="submission" date="2019-07" db="EMBL/GenBank/DDBJ databases">
        <title>Venturia inaequalis Genome Resource.</title>
        <authorList>
            <person name="Lichtner F.J."/>
        </authorList>
    </citation>
    <scope>NUCLEOTIDE SEQUENCE [LARGE SCALE GENOMIC DNA]</scope>
    <source>
        <strain evidence="1 2">DMI_063113</strain>
    </source>
</reference>
<dbReference type="Gene3D" id="2.60.120.330">
    <property type="entry name" value="B-lactam Antibiotic, Isopenicillin N Synthase, Chain"/>
    <property type="match status" value="1"/>
</dbReference>
<dbReference type="Pfam" id="PF07350">
    <property type="entry name" value="Gig2-like"/>
    <property type="match status" value="1"/>
</dbReference>
<accession>A0A8H3V255</accession>
<dbReference type="InterPro" id="IPR027443">
    <property type="entry name" value="IPNS-like_sf"/>
</dbReference>
<dbReference type="EMBL" id="WNWR01000357">
    <property type="protein sequence ID" value="KAE9981677.1"/>
    <property type="molecule type" value="Genomic_DNA"/>
</dbReference>
<dbReference type="Proteomes" id="UP000490939">
    <property type="component" value="Unassembled WGS sequence"/>
</dbReference>
<dbReference type="PANTHER" id="PTHR30613">
    <property type="entry name" value="UNCHARACTERIZED PROTEIN YBIU-RELATED"/>
    <property type="match status" value="1"/>
</dbReference>
<protein>
    <recommendedName>
        <fullName evidence="3">DUF1479-domain-containing protein</fullName>
    </recommendedName>
</protein>
<gene>
    <name evidence="1" type="ORF">EG327_006128</name>
</gene>
<dbReference type="SUPFAM" id="SSF51197">
    <property type="entry name" value="Clavaminate synthase-like"/>
    <property type="match status" value="1"/>
</dbReference>
<evidence type="ECO:0000313" key="1">
    <source>
        <dbReference type="EMBL" id="KAE9981677.1"/>
    </source>
</evidence>
<evidence type="ECO:0000313" key="2">
    <source>
        <dbReference type="Proteomes" id="UP000490939"/>
    </source>
</evidence>
<organism evidence="1 2">
    <name type="scientific">Venturia inaequalis</name>
    <name type="common">Apple scab fungus</name>
    <dbReference type="NCBI Taxonomy" id="5025"/>
    <lineage>
        <taxon>Eukaryota</taxon>
        <taxon>Fungi</taxon>
        <taxon>Dikarya</taxon>
        <taxon>Ascomycota</taxon>
        <taxon>Pezizomycotina</taxon>
        <taxon>Dothideomycetes</taxon>
        <taxon>Pleosporomycetidae</taxon>
        <taxon>Venturiales</taxon>
        <taxon>Venturiaceae</taxon>
        <taxon>Venturia</taxon>
    </lineage>
</organism>